<dbReference type="InterPro" id="IPR016181">
    <property type="entry name" value="Acyl_CoA_acyltransferase"/>
</dbReference>
<evidence type="ECO:0000313" key="3">
    <source>
        <dbReference type="Proteomes" id="UP001199916"/>
    </source>
</evidence>
<protein>
    <submittedName>
        <fullName evidence="2">GNAT family N-acetyltransferase</fullName>
    </submittedName>
</protein>
<dbReference type="RefSeq" id="WP_233697438.1">
    <property type="nucleotide sequence ID" value="NZ_JAJNBZ010000012.1"/>
</dbReference>
<sequence>MIQYTFIHNYKHITEYRRSFNRLAHSVFGIDFEAWYARGCWDDRYVCYSFHDGRDIVANASVTHMDYMLEGMPYKALQIGTVMTHPDARNLGLSRQLLEKILSDHEQEYDFIYLFANPDVLQFYPKFGFAPMRETSYYVRYLLGKTGRNAARKLNIDEAAEWELIVQKAAARIPVSRRCGVVHAESILLWYCMNIFSDHIYYIDDCDAVVIAERREQDLHVYDVVAERKLSLDEWLHHLANHFAAEGEYRVIFHFTPDFDDIRPLSYEWDQPDTLFVKTDHVSLPAGIRFPMTAQA</sequence>
<evidence type="ECO:0000313" key="2">
    <source>
        <dbReference type="EMBL" id="MCE5170795.1"/>
    </source>
</evidence>
<dbReference type="Pfam" id="PF13527">
    <property type="entry name" value="Acetyltransf_9"/>
    <property type="match status" value="1"/>
</dbReference>
<feature type="domain" description="N-acetyltransferase" evidence="1">
    <location>
        <begin position="14"/>
        <end position="148"/>
    </location>
</feature>
<dbReference type="EMBL" id="JAJNBZ010000012">
    <property type="protein sequence ID" value="MCE5170795.1"/>
    <property type="molecule type" value="Genomic_DNA"/>
</dbReference>
<keyword evidence="3" id="KW-1185">Reference proteome</keyword>
<accession>A0ABS8YFL9</accession>
<gene>
    <name evidence="2" type="ORF">LQV63_15930</name>
</gene>
<dbReference type="Gene3D" id="3.40.630.30">
    <property type="match status" value="1"/>
</dbReference>
<dbReference type="SUPFAM" id="SSF55729">
    <property type="entry name" value="Acyl-CoA N-acyltransferases (Nat)"/>
    <property type="match status" value="1"/>
</dbReference>
<evidence type="ECO:0000259" key="1">
    <source>
        <dbReference type="PROSITE" id="PS51186"/>
    </source>
</evidence>
<dbReference type="PROSITE" id="PS51186">
    <property type="entry name" value="GNAT"/>
    <property type="match status" value="1"/>
</dbReference>
<organism evidence="2 3">
    <name type="scientific">Paenibacillus profundus</name>
    <dbReference type="NCBI Taxonomy" id="1173085"/>
    <lineage>
        <taxon>Bacteria</taxon>
        <taxon>Bacillati</taxon>
        <taxon>Bacillota</taxon>
        <taxon>Bacilli</taxon>
        <taxon>Bacillales</taxon>
        <taxon>Paenibacillaceae</taxon>
        <taxon>Paenibacillus</taxon>
    </lineage>
</organism>
<name>A0ABS8YFL9_9BACL</name>
<reference evidence="2 3" key="1">
    <citation type="submission" date="2021-11" db="EMBL/GenBank/DDBJ databases">
        <title>Draft genome sequence of Paenibacillus profundus YoMME, a new Gram-positive bacteria with exoelectrogenic properties.</title>
        <authorList>
            <person name="Hubenova Y."/>
            <person name="Hubenova E."/>
            <person name="Manasiev Y."/>
            <person name="Peykov S."/>
            <person name="Mitov M."/>
        </authorList>
    </citation>
    <scope>NUCLEOTIDE SEQUENCE [LARGE SCALE GENOMIC DNA]</scope>
    <source>
        <strain evidence="2 3">YoMME</strain>
    </source>
</reference>
<dbReference type="CDD" id="cd04301">
    <property type="entry name" value="NAT_SF"/>
    <property type="match status" value="1"/>
</dbReference>
<dbReference type="InterPro" id="IPR000182">
    <property type="entry name" value="GNAT_dom"/>
</dbReference>
<comment type="caution">
    <text evidence="2">The sequence shown here is derived from an EMBL/GenBank/DDBJ whole genome shotgun (WGS) entry which is preliminary data.</text>
</comment>
<proteinExistence type="predicted"/>
<dbReference type="Proteomes" id="UP001199916">
    <property type="component" value="Unassembled WGS sequence"/>
</dbReference>